<keyword evidence="4" id="KW-1185">Reference proteome</keyword>
<gene>
    <name evidence="3" type="ORF">V757_12555</name>
</gene>
<dbReference type="OrthoDB" id="9802003at2"/>
<dbReference type="AlphaFoldDB" id="V8FT14"/>
<evidence type="ECO:0000256" key="2">
    <source>
        <dbReference type="RuleBase" id="RU362080"/>
    </source>
</evidence>
<dbReference type="PANTHER" id="PTHR33713">
    <property type="entry name" value="ANTITOXIN YAFN-RELATED"/>
    <property type="match status" value="1"/>
</dbReference>
<comment type="caution">
    <text evidence="3">The sequence shown here is derived from an EMBL/GenBank/DDBJ whole genome shotgun (WGS) entry which is preliminary data.</text>
</comment>
<dbReference type="SUPFAM" id="SSF143120">
    <property type="entry name" value="YefM-like"/>
    <property type="match status" value="1"/>
</dbReference>
<dbReference type="Gene3D" id="3.40.1620.10">
    <property type="entry name" value="YefM-like domain"/>
    <property type="match status" value="1"/>
</dbReference>
<reference evidence="3 4" key="1">
    <citation type="submission" date="2013-11" db="EMBL/GenBank/DDBJ databases">
        <title>Genomic analysis of Pelistega sp. HM-7.</title>
        <authorList>
            <person name="Kumbhare S.V."/>
            <person name="Shetty S.A."/>
            <person name="Sharma O."/>
            <person name="Dhotre D.P."/>
        </authorList>
    </citation>
    <scope>NUCLEOTIDE SEQUENCE [LARGE SCALE GENOMIC DNA]</scope>
    <source>
        <strain evidence="3 4">HM-7</strain>
    </source>
</reference>
<dbReference type="PANTHER" id="PTHR33713:SF6">
    <property type="entry name" value="ANTITOXIN YEFM"/>
    <property type="match status" value="1"/>
</dbReference>
<comment type="similarity">
    <text evidence="1 2">Belongs to the phD/YefM antitoxin family.</text>
</comment>
<organism evidence="3 4">
    <name type="scientific">Pelistega indica</name>
    <dbReference type="NCBI Taxonomy" id="1414851"/>
    <lineage>
        <taxon>Bacteria</taxon>
        <taxon>Pseudomonadati</taxon>
        <taxon>Pseudomonadota</taxon>
        <taxon>Betaproteobacteria</taxon>
        <taxon>Burkholderiales</taxon>
        <taxon>Alcaligenaceae</taxon>
        <taxon>Pelistega</taxon>
    </lineage>
</organism>
<name>V8FT14_9BURK</name>
<dbReference type="Proteomes" id="UP000018766">
    <property type="component" value="Unassembled WGS sequence"/>
</dbReference>
<evidence type="ECO:0000256" key="1">
    <source>
        <dbReference type="ARBA" id="ARBA00009981"/>
    </source>
</evidence>
<dbReference type="EMBL" id="AYSV01000140">
    <property type="protein sequence ID" value="ETD66542.1"/>
    <property type="molecule type" value="Genomic_DNA"/>
</dbReference>
<evidence type="ECO:0000313" key="3">
    <source>
        <dbReference type="EMBL" id="ETD66542.1"/>
    </source>
</evidence>
<accession>V8FT14</accession>
<sequence>MRAITYSQARQHLADQMQTVVDNHESVLITRTNGDNCVLMSEALFNSLEETAYLLRSPANVKHLLDSIKELQQGRTVVFKELED</sequence>
<dbReference type="Pfam" id="PF02604">
    <property type="entry name" value="PhdYeFM_antitox"/>
    <property type="match status" value="1"/>
</dbReference>
<dbReference type="RefSeq" id="WP_023953422.1">
    <property type="nucleotide sequence ID" value="NZ_AYSV01000140.1"/>
</dbReference>
<dbReference type="InterPro" id="IPR036165">
    <property type="entry name" value="YefM-like_sf"/>
</dbReference>
<comment type="function">
    <text evidence="2">Antitoxin component of a type II toxin-antitoxin (TA) system.</text>
</comment>
<dbReference type="Gene3D" id="6.10.250.330">
    <property type="match status" value="1"/>
</dbReference>
<proteinExistence type="inferred from homology"/>
<dbReference type="InterPro" id="IPR006442">
    <property type="entry name" value="Antitoxin_Phd/YefM"/>
</dbReference>
<dbReference type="PATRIC" id="fig|1414851.3.peg.2609"/>
<protein>
    <recommendedName>
        <fullName evidence="2">Antitoxin</fullName>
    </recommendedName>
</protein>
<evidence type="ECO:0000313" key="4">
    <source>
        <dbReference type="Proteomes" id="UP000018766"/>
    </source>
</evidence>
<dbReference type="NCBIfam" id="TIGR01552">
    <property type="entry name" value="phd_fam"/>
    <property type="match status" value="1"/>
</dbReference>
<dbReference type="InterPro" id="IPR051405">
    <property type="entry name" value="phD/YefM_antitoxin"/>
</dbReference>